<dbReference type="Proteomes" id="UP000051922">
    <property type="component" value="Unassembled WGS sequence"/>
</dbReference>
<evidence type="ECO:0000313" key="6">
    <source>
        <dbReference type="Proteomes" id="UP000051922"/>
    </source>
</evidence>
<accession>A0A0R1TWA5</accession>
<dbReference type="STRING" id="1423783.FC50_GL001847"/>
<reference evidence="5 6" key="1">
    <citation type="journal article" date="2015" name="Genome Announc.">
        <title>Expanding the biotechnology potential of lactobacilli through comparative genomics of 213 strains and associated genera.</title>
        <authorList>
            <person name="Sun Z."/>
            <person name="Harris H.M."/>
            <person name="McCann A."/>
            <person name="Guo C."/>
            <person name="Argimon S."/>
            <person name="Zhang W."/>
            <person name="Yang X."/>
            <person name="Jeffery I.B."/>
            <person name="Cooney J.C."/>
            <person name="Kagawa T.F."/>
            <person name="Liu W."/>
            <person name="Song Y."/>
            <person name="Salvetti E."/>
            <person name="Wrobel A."/>
            <person name="Rasinkangas P."/>
            <person name="Parkhill J."/>
            <person name="Rea M.C."/>
            <person name="O'Sullivan O."/>
            <person name="Ritari J."/>
            <person name="Douillard F.P."/>
            <person name="Paul Ross R."/>
            <person name="Yang R."/>
            <person name="Briner A.E."/>
            <person name="Felis G.E."/>
            <person name="de Vos W.M."/>
            <person name="Barrangou R."/>
            <person name="Klaenhammer T.R."/>
            <person name="Caufield P.W."/>
            <person name="Cui Y."/>
            <person name="Zhang H."/>
            <person name="O'Toole P.W."/>
        </authorList>
    </citation>
    <scope>NUCLEOTIDE SEQUENCE [LARGE SCALE GENOMIC DNA]</scope>
    <source>
        <strain evidence="5 6">DSM 15945</strain>
    </source>
</reference>
<dbReference type="GO" id="GO:0019243">
    <property type="term" value="P:methylglyoxal catabolic process to D-lactate via S-lactoyl-glutathione"/>
    <property type="evidence" value="ECO:0007669"/>
    <property type="project" value="TreeGrafter"/>
</dbReference>
<dbReference type="InterPro" id="IPR002818">
    <property type="entry name" value="DJ-1/PfpI"/>
</dbReference>
<comment type="caution">
    <text evidence="5">The sequence shown here is derived from an EMBL/GenBank/DDBJ whole genome shotgun (WGS) entry which is preliminary data.</text>
</comment>
<keyword evidence="6" id="KW-1185">Reference proteome</keyword>
<proteinExistence type="inferred from homology"/>
<gene>
    <name evidence="5" type="ORF">FC50_GL001847</name>
</gene>
<dbReference type="GO" id="GO:0019172">
    <property type="term" value="F:glyoxalase III activity"/>
    <property type="evidence" value="ECO:0007669"/>
    <property type="project" value="TreeGrafter"/>
</dbReference>
<evidence type="ECO:0000259" key="4">
    <source>
        <dbReference type="Pfam" id="PF01965"/>
    </source>
</evidence>
<evidence type="ECO:0000256" key="3">
    <source>
        <dbReference type="ARBA" id="ARBA00038493"/>
    </source>
</evidence>
<dbReference type="PANTHER" id="PTHR48094">
    <property type="entry name" value="PROTEIN/NUCLEIC ACID DEGLYCASE DJ-1-RELATED"/>
    <property type="match status" value="1"/>
</dbReference>
<dbReference type="GO" id="GO:0005737">
    <property type="term" value="C:cytoplasm"/>
    <property type="evidence" value="ECO:0007669"/>
    <property type="project" value="TreeGrafter"/>
</dbReference>
<dbReference type="CDD" id="cd03141">
    <property type="entry name" value="GATase1_Hsp31_like"/>
    <property type="match status" value="1"/>
</dbReference>
<dbReference type="PANTHER" id="PTHR48094:SF11">
    <property type="entry name" value="GLUTATHIONE-INDEPENDENT GLYOXALASE HSP31-RELATED"/>
    <property type="match status" value="1"/>
</dbReference>
<evidence type="ECO:0000313" key="5">
    <source>
        <dbReference type="EMBL" id="KRL85054.1"/>
    </source>
</evidence>
<dbReference type="SUPFAM" id="SSF52317">
    <property type="entry name" value="Class I glutamine amidotransferase-like"/>
    <property type="match status" value="1"/>
</dbReference>
<dbReference type="PATRIC" id="fig|1423783.4.peg.1892"/>
<dbReference type="EMBL" id="AZFJ01000054">
    <property type="protein sequence ID" value="KRL85054.1"/>
    <property type="molecule type" value="Genomic_DNA"/>
</dbReference>
<comment type="similarity">
    <text evidence="3">Belongs to the peptidase C56 family. HSP31-like subfamily.</text>
</comment>
<dbReference type="Gene3D" id="3.40.50.880">
    <property type="match status" value="1"/>
</dbReference>
<evidence type="ECO:0000256" key="2">
    <source>
        <dbReference type="ARBA" id="ARBA00023239"/>
    </source>
</evidence>
<protein>
    <submittedName>
        <fullName evidence="5">ThiJ PfpI domain-containing protein</fullName>
    </submittedName>
</protein>
<organism evidence="5 6">
    <name type="scientific">Lacticaseibacillus pantheris DSM 15945 = JCM 12539 = NBRC 106106</name>
    <dbReference type="NCBI Taxonomy" id="1423783"/>
    <lineage>
        <taxon>Bacteria</taxon>
        <taxon>Bacillati</taxon>
        <taxon>Bacillota</taxon>
        <taxon>Bacilli</taxon>
        <taxon>Lactobacillales</taxon>
        <taxon>Lactobacillaceae</taxon>
        <taxon>Lacticaseibacillus</taxon>
    </lineage>
</organism>
<dbReference type="Pfam" id="PF01965">
    <property type="entry name" value="DJ-1_PfpI"/>
    <property type="match status" value="1"/>
</dbReference>
<dbReference type="InterPro" id="IPR050325">
    <property type="entry name" value="Prot/Nucl_acid_deglycase"/>
</dbReference>
<keyword evidence="1" id="KW-0346">Stress response</keyword>
<keyword evidence="2" id="KW-0456">Lyase</keyword>
<dbReference type="InterPro" id="IPR029062">
    <property type="entry name" value="Class_I_gatase-like"/>
</dbReference>
<name>A0A0R1TWA5_9LACO</name>
<evidence type="ECO:0000256" key="1">
    <source>
        <dbReference type="ARBA" id="ARBA00023016"/>
    </source>
</evidence>
<dbReference type="AlphaFoldDB" id="A0A0R1TWA5"/>
<sequence length="233" mass="24966">MMTKALIVVTNTARFEGINRATGVWLSEATHFHAVMSDNGIDVDYMSPNGGYVPLDPGSLATDAMDDTNWQFYGDNDYRERALARSLRPDQVNPDDYDLIYYAGGHGVMWDFPQSTAVAAIAQSIYKRGGLVTAVCHGVVGLLAIKDADGDNLIVGKHLTGFTNEEEALNQLTDAVPFLAEDALKDAGAVYTKADAYTENVVVDGQLITGQNPQSAHGVGIAAVRALKGVQVD</sequence>
<feature type="domain" description="DJ-1/PfpI" evidence="4">
    <location>
        <begin position="26"/>
        <end position="217"/>
    </location>
</feature>